<comment type="caution">
    <text evidence="2">The sequence shown here is derived from an EMBL/GenBank/DDBJ whole genome shotgun (WGS) entry which is preliminary data.</text>
</comment>
<dbReference type="Proteomes" id="UP000030182">
    <property type="component" value="Unassembled WGS sequence"/>
</dbReference>
<sequence>MAKRTNLNAAPGEALAEIVTNLHGKTSEKTTHAAGIKDLGEAGDVVWRRADGGEDSVRATSENLEAARKSIAELNEVTLPKLADDLEQSRSELEQKLNAANARIDDIVVDNGGAGNFTTYSINEPDAAGTGEGDQWFRVVDGKVIGQWRWDGSAWQAVTLTDTIISGIDLSKLEPRGSLSEVVANKMFADIFAANKITTQELAAGAVTAENLAVGAVKANMIEGGSFVGETFEGGTFTGGLFKTSDALPGQVVFADDAYNPSVLVDDVALPGLRVVPSNAARFVKFPGIGSVHGNLVVDGGRSTTGAFSNIVLDPWKSLIETNGGGNFGRNAIRVSYNGIELDAFRPGNTRSATINVSEGYGYMRAYSGNADESGWVRVRPKDAELAYLDRDNNYLSQIKADSNEAFIYTKAGGADRYLTVDADGIWVKTNKSGSWQWYNLEETANDSGWIRFNAHSGISTGNDPGLRLKGGIVWAQGYVTRPAGWPAGWTRIAGSFAEWLRPTRDVLRQGATTASQRQILRMTSTGYIEVWWSAAAPGSYQVDISPLSFPNS</sequence>
<protein>
    <submittedName>
        <fullName evidence="2">Uncharacterized protein</fullName>
    </submittedName>
</protein>
<evidence type="ECO:0000256" key="1">
    <source>
        <dbReference type="SAM" id="Coils"/>
    </source>
</evidence>
<organism evidence="2 3">
    <name type="scientific">Dermabacter hominis 1368</name>
    <dbReference type="NCBI Taxonomy" id="1450519"/>
    <lineage>
        <taxon>Bacteria</taxon>
        <taxon>Bacillati</taxon>
        <taxon>Actinomycetota</taxon>
        <taxon>Actinomycetes</taxon>
        <taxon>Micrococcales</taxon>
        <taxon>Dermabacteraceae</taxon>
        <taxon>Dermabacter</taxon>
    </lineage>
</organism>
<dbReference type="EMBL" id="JDRS01000002">
    <property type="protein sequence ID" value="KDS94218.1"/>
    <property type="molecule type" value="Genomic_DNA"/>
</dbReference>
<feature type="coiled-coil region" evidence="1">
    <location>
        <begin position="57"/>
        <end position="110"/>
    </location>
</feature>
<evidence type="ECO:0000313" key="2">
    <source>
        <dbReference type="EMBL" id="KDS94218.1"/>
    </source>
</evidence>
<proteinExistence type="predicted"/>
<gene>
    <name evidence="2" type="ORF">DHOM_02960</name>
</gene>
<name>A0ABR4SLZ8_9MICO</name>
<accession>A0ABR4SLZ8</accession>
<keyword evidence="3" id="KW-1185">Reference proteome</keyword>
<keyword evidence="1" id="KW-0175">Coiled coil</keyword>
<reference evidence="2 3" key="1">
    <citation type="submission" date="2014-01" db="EMBL/GenBank/DDBJ databases">
        <title>Draft genome sequence of the multidrug-resistant clinical isolate Dermabacter hominis 1368.</title>
        <authorList>
            <person name="Albersmeier A."/>
            <person name="Bomholt C."/>
            <person name="Glaub A."/>
            <person name="Ruckert C."/>
            <person name="Soriano F."/>
            <person name="Fernandez-Natal I."/>
            <person name="Tauch A."/>
        </authorList>
    </citation>
    <scope>NUCLEOTIDE SEQUENCE [LARGE SCALE GENOMIC DNA]</scope>
    <source>
        <strain evidence="2 3">1368</strain>
    </source>
</reference>
<dbReference type="RefSeq" id="WP_034370578.1">
    <property type="nucleotide sequence ID" value="NZ_KN323183.1"/>
</dbReference>
<evidence type="ECO:0000313" key="3">
    <source>
        <dbReference type="Proteomes" id="UP000030182"/>
    </source>
</evidence>